<proteinExistence type="inferred from homology"/>
<evidence type="ECO:0000256" key="1">
    <source>
        <dbReference type="ARBA" id="ARBA00004229"/>
    </source>
</evidence>
<keyword evidence="4" id="KW-0934">Plastid</keyword>
<feature type="compositionally biased region" description="Basic residues" evidence="7">
    <location>
        <begin position="250"/>
        <end position="268"/>
    </location>
</feature>
<feature type="domain" description="Large ribosomal subunit protein uL2 RNA-binding" evidence="9">
    <location>
        <begin position="42"/>
        <end position="118"/>
    </location>
</feature>
<dbReference type="InterPro" id="IPR012340">
    <property type="entry name" value="NA-bd_OB-fold"/>
</dbReference>
<evidence type="ECO:0000256" key="7">
    <source>
        <dbReference type="SAM" id="MobiDB-lite"/>
    </source>
</evidence>
<dbReference type="SUPFAM" id="SSF50249">
    <property type="entry name" value="Nucleic acid-binding proteins"/>
    <property type="match status" value="1"/>
</dbReference>
<keyword evidence="6" id="KW-0687">Ribonucleoprotein</keyword>
<dbReference type="InterPro" id="IPR022669">
    <property type="entry name" value="Ribosomal_uL2_C"/>
</dbReference>
<dbReference type="InterPro" id="IPR002171">
    <property type="entry name" value="Ribosomal_uL2"/>
</dbReference>
<dbReference type="GO" id="GO:0003735">
    <property type="term" value="F:structural constituent of ribosome"/>
    <property type="evidence" value="ECO:0007669"/>
    <property type="project" value="InterPro"/>
</dbReference>
<dbReference type="RefSeq" id="YP_009115297.1">
    <property type="nucleotide sequence ID" value="NC_026126.1"/>
</dbReference>
<dbReference type="InterPro" id="IPR005880">
    <property type="entry name" value="Ribosomal_uL2_bac/org-type"/>
</dbReference>
<feature type="domain" description="Large ribosomal subunit protein uL2 C-terminal" evidence="8">
    <location>
        <begin position="124"/>
        <end position="250"/>
    </location>
</feature>
<dbReference type="GeneID" id="22834884"/>
<dbReference type="GO" id="GO:0002181">
    <property type="term" value="P:cytoplasmic translation"/>
    <property type="evidence" value="ECO:0007669"/>
    <property type="project" value="TreeGrafter"/>
</dbReference>
<comment type="subcellular location">
    <subcellularLocation>
        <location evidence="1">Plastid</location>
        <location evidence="1">Chloroplast</location>
    </subcellularLocation>
</comment>
<keyword evidence="10" id="KW-0496">Mitochondrion</keyword>
<dbReference type="Gene3D" id="2.30.30.30">
    <property type="match status" value="1"/>
</dbReference>
<feature type="compositionally biased region" description="Basic and acidic residues" evidence="7">
    <location>
        <begin position="229"/>
        <end position="239"/>
    </location>
</feature>
<protein>
    <submittedName>
        <fullName evidence="10">Ribosomal protein L2</fullName>
    </submittedName>
</protein>
<dbReference type="PANTHER" id="PTHR13691:SF5">
    <property type="entry name" value="LARGE RIBOSOMAL SUBUNIT PROTEIN UL2M"/>
    <property type="match status" value="1"/>
</dbReference>
<name>A0A0U1XYK3_BERFE</name>
<evidence type="ECO:0000256" key="5">
    <source>
        <dbReference type="ARBA" id="ARBA00022980"/>
    </source>
</evidence>
<reference evidence="10" key="1">
    <citation type="journal article" date="2014" name="Mitochondrial DNA">
        <title>Repeat region absent in mitochondrial genome of tube-dwelling diatom Berkeleya fennica (Naviculales, Bacillariophyceae).</title>
        <authorList>
            <person name="An S.M."/>
            <person name="Noh J.H."/>
            <person name="Choi D.H."/>
            <person name="Lee J.H."/>
            <person name="Yang E.C."/>
        </authorList>
    </citation>
    <scope>NUCLEOTIDE SEQUENCE</scope>
</reference>
<comment type="similarity">
    <text evidence="2">Belongs to the universal ribosomal protein uL2 family.</text>
</comment>
<keyword evidence="5 10" id="KW-0689">Ribosomal protein</keyword>
<dbReference type="FunFam" id="4.10.950.10:FF:000001">
    <property type="entry name" value="50S ribosomal protein L2"/>
    <property type="match status" value="1"/>
</dbReference>
<dbReference type="PROSITE" id="PS00467">
    <property type="entry name" value="RIBOSOMAL_L2"/>
    <property type="match status" value="1"/>
</dbReference>
<gene>
    <name evidence="10" type="primary">rpl2</name>
    <name evidence="10" type="ORF">Bfen.m54</name>
</gene>
<dbReference type="SMART" id="SM01382">
    <property type="entry name" value="Ribosomal_L2_C"/>
    <property type="match status" value="1"/>
</dbReference>
<keyword evidence="3" id="KW-0150">Chloroplast</keyword>
<dbReference type="InterPro" id="IPR022666">
    <property type="entry name" value="Ribosomal_uL2_RNA-bd_dom"/>
</dbReference>
<dbReference type="InterPro" id="IPR014726">
    <property type="entry name" value="Ribosomal_uL2_dom3"/>
</dbReference>
<organism evidence="10">
    <name type="scientific">Berkeleya fennica</name>
    <name type="common">Tube-dwelling diatom</name>
    <dbReference type="NCBI Taxonomy" id="1577906"/>
    <lineage>
        <taxon>Eukaryota</taxon>
        <taxon>Sar</taxon>
        <taxon>Stramenopiles</taxon>
        <taxon>Ochrophyta</taxon>
        <taxon>Bacillariophyta</taxon>
        <taxon>Bacillariophyceae</taxon>
        <taxon>Bacillariophycidae</taxon>
        <taxon>Naviculales</taxon>
        <taxon>Berkeleyaceae</taxon>
        <taxon>Berkeleya</taxon>
    </lineage>
</organism>
<dbReference type="AlphaFoldDB" id="A0A0U1XYK3"/>
<evidence type="ECO:0000256" key="2">
    <source>
        <dbReference type="ARBA" id="ARBA00005636"/>
    </source>
</evidence>
<dbReference type="GO" id="GO:0016740">
    <property type="term" value="F:transferase activity"/>
    <property type="evidence" value="ECO:0007669"/>
    <property type="project" value="InterPro"/>
</dbReference>
<feature type="region of interest" description="Disordered" evidence="7">
    <location>
        <begin position="223"/>
        <end position="268"/>
    </location>
</feature>
<evidence type="ECO:0000256" key="6">
    <source>
        <dbReference type="ARBA" id="ARBA00023274"/>
    </source>
</evidence>
<dbReference type="EMBL" id="KM886611">
    <property type="protein sequence ID" value="AJA05818.1"/>
    <property type="molecule type" value="Genomic_DNA"/>
</dbReference>
<dbReference type="InterPro" id="IPR008991">
    <property type="entry name" value="Translation_prot_SH3-like_sf"/>
</dbReference>
<dbReference type="PANTHER" id="PTHR13691">
    <property type="entry name" value="RIBOSOMAL PROTEIN L2"/>
    <property type="match status" value="1"/>
</dbReference>
<dbReference type="SMART" id="SM01383">
    <property type="entry name" value="Ribosomal_L2"/>
    <property type="match status" value="1"/>
</dbReference>
<dbReference type="GO" id="GO:0009507">
    <property type="term" value="C:chloroplast"/>
    <property type="evidence" value="ECO:0007669"/>
    <property type="project" value="UniProtKB-SubCell"/>
</dbReference>
<evidence type="ECO:0000256" key="4">
    <source>
        <dbReference type="ARBA" id="ARBA00022640"/>
    </source>
</evidence>
<evidence type="ECO:0000313" key="10">
    <source>
        <dbReference type="EMBL" id="AJA05818.1"/>
    </source>
</evidence>
<evidence type="ECO:0000259" key="9">
    <source>
        <dbReference type="SMART" id="SM01383"/>
    </source>
</evidence>
<dbReference type="Gene3D" id="4.10.950.10">
    <property type="entry name" value="Ribosomal protein L2, domain 3"/>
    <property type="match status" value="1"/>
</dbReference>
<dbReference type="SUPFAM" id="SSF50104">
    <property type="entry name" value="Translation proteins SH3-like domain"/>
    <property type="match status" value="1"/>
</dbReference>
<evidence type="ECO:0000259" key="8">
    <source>
        <dbReference type="SMART" id="SM01382"/>
    </source>
</evidence>
<dbReference type="Pfam" id="PF03947">
    <property type="entry name" value="Ribosomal_L2_C"/>
    <property type="match status" value="1"/>
</dbReference>
<dbReference type="Pfam" id="PF00181">
    <property type="entry name" value="Ribosomal_L2_N"/>
    <property type="match status" value="1"/>
</dbReference>
<dbReference type="InterPro" id="IPR022671">
    <property type="entry name" value="Ribosomal_uL2_CS"/>
</dbReference>
<dbReference type="GO" id="GO:0003723">
    <property type="term" value="F:RNA binding"/>
    <property type="evidence" value="ECO:0007669"/>
    <property type="project" value="InterPro"/>
</dbReference>
<dbReference type="InterPro" id="IPR014722">
    <property type="entry name" value="Rib_uL2_dom2"/>
</dbReference>
<dbReference type="Gene3D" id="2.40.50.140">
    <property type="entry name" value="Nucleic acid-binding proteins"/>
    <property type="match status" value="1"/>
</dbReference>
<accession>A0A0U1XYK3</accession>
<dbReference type="PIRSF" id="PIRSF002158">
    <property type="entry name" value="Ribosomal_L2"/>
    <property type="match status" value="1"/>
</dbReference>
<sequence length="268" mass="29804">MKFKTKKPITPSQRHLIQLNIKHLEKKPLIKKKIKGLTQSSGRNNQGKITVRHKGGGHKRKYRYLDFSRTNTSVGITTSLEYDPNRNSNIASIYDLSKNNFFYILAPKNLKIGDIVKSGPNAEPKIGHSLPISEIPVGSYIHNISPTTSKPAQISRSAGTFSILKEKTLNYAKIELSSGEQRFISPKCYATIGIVSNELIFLTQLGKAGRSRWLNKRPTVRGVAMNPIDHPHGGGEGKKSGKGRSPWGKTAKKGIKKNSRNKLIIKKK</sequence>
<dbReference type="NCBIfam" id="TIGR01171">
    <property type="entry name" value="rplB_bact"/>
    <property type="match status" value="1"/>
</dbReference>
<dbReference type="GO" id="GO:0015934">
    <property type="term" value="C:large ribosomal subunit"/>
    <property type="evidence" value="ECO:0007669"/>
    <property type="project" value="InterPro"/>
</dbReference>
<evidence type="ECO:0000256" key="3">
    <source>
        <dbReference type="ARBA" id="ARBA00022528"/>
    </source>
</evidence>
<geneLocation type="mitochondrion" evidence="10"/>